<keyword evidence="1" id="KW-0812">Transmembrane</keyword>
<comment type="caution">
    <text evidence="3">The sequence shown here is derived from an EMBL/GenBank/DDBJ whole genome shotgun (WGS) entry which is preliminary data.</text>
</comment>
<feature type="transmembrane region" description="Helical" evidence="1">
    <location>
        <begin position="12"/>
        <end position="30"/>
    </location>
</feature>
<gene>
    <name evidence="3" type="ORF">GB882_16880</name>
</gene>
<accession>A0A7J9V0D7</accession>
<dbReference type="EMBL" id="WHPD01003633">
    <property type="protein sequence ID" value="MPV90351.1"/>
    <property type="molecule type" value="Genomic_DNA"/>
</dbReference>
<dbReference type="AlphaFoldDB" id="A0A7J9V0D7"/>
<name>A0A7J9V0D7_9MICO</name>
<evidence type="ECO:0000259" key="2">
    <source>
        <dbReference type="Pfam" id="PF07811"/>
    </source>
</evidence>
<dbReference type="Pfam" id="PF07811">
    <property type="entry name" value="TadE"/>
    <property type="match status" value="1"/>
</dbReference>
<dbReference type="InterPro" id="IPR012495">
    <property type="entry name" value="TadE-like_dom"/>
</dbReference>
<keyword evidence="1" id="KW-1133">Transmembrane helix</keyword>
<evidence type="ECO:0000313" key="3">
    <source>
        <dbReference type="EMBL" id="MPV90351.1"/>
    </source>
</evidence>
<keyword evidence="1" id="KW-0472">Membrane</keyword>
<dbReference type="Proteomes" id="UP000429644">
    <property type="component" value="Unassembled WGS sequence"/>
</dbReference>
<feature type="domain" description="TadE-like" evidence="2">
    <location>
        <begin position="9"/>
        <end position="51"/>
    </location>
</feature>
<proteinExistence type="predicted"/>
<evidence type="ECO:0000256" key="1">
    <source>
        <dbReference type="SAM" id="Phobius"/>
    </source>
</evidence>
<reference evidence="3 4" key="1">
    <citation type="submission" date="2019-10" db="EMBL/GenBank/DDBJ databases">
        <title>Georgenia wutianyii sp. nov. and Georgenia yuyongxinii sp. nov. isolated from plateau pika (Ochotona curzoniae) in the Qinghai-Tibet plateau of China.</title>
        <authorList>
            <person name="Tian Z."/>
        </authorList>
    </citation>
    <scope>NUCLEOTIDE SEQUENCE [LARGE SCALE GENOMIC DNA]</scope>
    <source>
        <strain evidence="3 4">JCM 15130</strain>
    </source>
</reference>
<keyword evidence="4" id="KW-1185">Reference proteome</keyword>
<evidence type="ECO:0000313" key="4">
    <source>
        <dbReference type="Proteomes" id="UP000429644"/>
    </source>
</evidence>
<sequence length="126" mass="13268">MRHRAGERGASAVEFALILPILILLTFGMVEFGRAYQVQTTLSAAAREGARSVALGKPAEAVGAVKNFDSTITIPDSEITISPSSCPTTGPTTNVQVTVSHKHKFLTGFFGVDVTLTGKGTMRCEG</sequence>
<dbReference type="OrthoDB" id="5190946at2"/>
<organism evidence="3 4">
    <name type="scientific">Georgenia ruanii</name>
    <dbReference type="NCBI Taxonomy" id="348442"/>
    <lineage>
        <taxon>Bacteria</taxon>
        <taxon>Bacillati</taxon>
        <taxon>Actinomycetota</taxon>
        <taxon>Actinomycetes</taxon>
        <taxon>Micrococcales</taxon>
        <taxon>Bogoriellaceae</taxon>
        <taxon>Georgenia</taxon>
    </lineage>
</organism>
<protein>
    <submittedName>
        <fullName evidence="3">Pilus assembly protein</fullName>
    </submittedName>
</protein>